<gene>
    <name evidence="1" type="ORF">LCGC14_1939360</name>
</gene>
<reference evidence="1" key="1">
    <citation type="journal article" date="2015" name="Nature">
        <title>Complex archaea that bridge the gap between prokaryotes and eukaryotes.</title>
        <authorList>
            <person name="Spang A."/>
            <person name="Saw J.H."/>
            <person name="Jorgensen S.L."/>
            <person name="Zaremba-Niedzwiedzka K."/>
            <person name="Martijn J."/>
            <person name="Lind A.E."/>
            <person name="van Eijk R."/>
            <person name="Schleper C."/>
            <person name="Guy L."/>
            <person name="Ettema T.J."/>
        </authorList>
    </citation>
    <scope>NUCLEOTIDE SEQUENCE</scope>
</reference>
<feature type="non-terminal residue" evidence="1">
    <location>
        <position position="83"/>
    </location>
</feature>
<protein>
    <submittedName>
        <fullName evidence="1">Uncharacterized protein</fullName>
    </submittedName>
</protein>
<proteinExistence type="predicted"/>
<evidence type="ECO:0000313" key="1">
    <source>
        <dbReference type="EMBL" id="KKL86971.1"/>
    </source>
</evidence>
<dbReference type="EMBL" id="LAZR01020963">
    <property type="protein sequence ID" value="KKL86971.1"/>
    <property type="molecule type" value="Genomic_DNA"/>
</dbReference>
<sequence>MVKYKVLYFEQAPWKVGEAEADRDARITSRTPVISRDLYPESYPGQVISVVRESHKLTPADLADPARKVVTLDLTEDERAALA</sequence>
<dbReference type="AlphaFoldDB" id="A0A0F9G969"/>
<comment type="caution">
    <text evidence="1">The sequence shown here is derived from an EMBL/GenBank/DDBJ whole genome shotgun (WGS) entry which is preliminary data.</text>
</comment>
<accession>A0A0F9G969</accession>
<organism evidence="1">
    <name type="scientific">marine sediment metagenome</name>
    <dbReference type="NCBI Taxonomy" id="412755"/>
    <lineage>
        <taxon>unclassified sequences</taxon>
        <taxon>metagenomes</taxon>
        <taxon>ecological metagenomes</taxon>
    </lineage>
</organism>
<name>A0A0F9G969_9ZZZZ</name>